<feature type="non-terminal residue" evidence="4">
    <location>
        <position position="1"/>
    </location>
</feature>
<proteinExistence type="predicted"/>
<evidence type="ECO:0000259" key="3">
    <source>
        <dbReference type="Pfam" id="PF07670"/>
    </source>
</evidence>
<dbReference type="InterPro" id="IPR011640">
    <property type="entry name" value="Fe2_transport_prot_B_C"/>
</dbReference>
<dbReference type="InterPro" id="IPR050860">
    <property type="entry name" value="FeoB_GTPase"/>
</dbReference>
<feature type="transmembrane region" description="Helical" evidence="1">
    <location>
        <begin position="60"/>
        <end position="81"/>
    </location>
</feature>
<feature type="transmembrane region" description="Helical" evidence="1">
    <location>
        <begin position="31"/>
        <end position="53"/>
    </location>
</feature>
<dbReference type="EMBL" id="BARS01018088">
    <property type="protein sequence ID" value="GAF90600.1"/>
    <property type="molecule type" value="Genomic_DNA"/>
</dbReference>
<feature type="transmembrane region" description="Helical" evidence="1">
    <location>
        <begin position="116"/>
        <end position="137"/>
    </location>
</feature>
<feature type="domain" description="Nucleoside transporter/FeoB GTPase Gate" evidence="3">
    <location>
        <begin position="121"/>
        <end position="221"/>
    </location>
</feature>
<keyword evidence="1" id="KW-0472">Membrane</keyword>
<comment type="caution">
    <text evidence="4">The sequence shown here is derived from an EMBL/GenBank/DDBJ whole genome shotgun (WGS) entry which is preliminary data.</text>
</comment>
<sequence>AIMPLVLALGCKTMATLFTKSLTSRKEKFIAVYLIAFAIPCAAQLAIDMGIIGRLGNLRLLGFAIAYGTLVIVEIGVGFLLNKTIKDDEKSEFLQELPAIRIPNPKAIIVKTYYRLYWFLKEALPIFIIAAAALFFVDKIGLLDLTKTALSPVVVGWLGLPIDIVDALILSLARHEAAAGLLLDMVDAGSLNFIQCVVAVTITTMFVPCFANIVAMCKQMGVKTGLAMTVAINVSSFILAGILNWILVFTIGRWLL</sequence>
<keyword evidence="1" id="KW-0812">Transmembrane</keyword>
<organism evidence="4">
    <name type="scientific">marine sediment metagenome</name>
    <dbReference type="NCBI Taxonomy" id="412755"/>
    <lineage>
        <taxon>unclassified sequences</taxon>
        <taxon>metagenomes</taxon>
        <taxon>ecological metagenomes</taxon>
    </lineage>
</organism>
<evidence type="ECO:0000256" key="1">
    <source>
        <dbReference type="SAM" id="Phobius"/>
    </source>
</evidence>
<feature type="transmembrane region" description="Helical" evidence="1">
    <location>
        <begin position="192"/>
        <end position="214"/>
    </location>
</feature>
<keyword evidence="1" id="KW-1133">Transmembrane helix</keyword>
<name>X0UQ45_9ZZZZ</name>
<accession>X0UQ45</accession>
<reference evidence="4" key="1">
    <citation type="journal article" date="2014" name="Front. Microbiol.">
        <title>High frequency of phylogenetically diverse reductive dehalogenase-homologous genes in deep subseafloor sedimentary metagenomes.</title>
        <authorList>
            <person name="Kawai M."/>
            <person name="Futagami T."/>
            <person name="Toyoda A."/>
            <person name="Takaki Y."/>
            <person name="Nishi S."/>
            <person name="Hori S."/>
            <person name="Arai W."/>
            <person name="Tsubouchi T."/>
            <person name="Morono Y."/>
            <person name="Uchiyama I."/>
            <person name="Ito T."/>
            <person name="Fujiyama A."/>
            <person name="Inagaki F."/>
            <person name="Takami H."/>
        </authorList>
    </citation>
    <scope>NUCLEOTIDE SEQUENCE</scope>
    <source>
        <strain evidence="4">Expedition CK06-06</strain>
    </source>
</reference>
<feature type="transmembrane region" description="Helical" evidence="1">
    <location>
        <begin position="149"/>
        <end position="172"/>
    </location>
</feature>
<dbReference type="PANTHER" id="PTHR43185">
    <property type="entry name" value="FERROUS IRON TRANSPORT PROTEIN B"/>
    <property type="match status" value="1"/>
</dbReference>
<dbReference type="GO" id="GO:0005886">
    <property type="term" value="C:plasma membrane"/>
    <property type="evidence" value="ECO:0007669"/>
    <property type="project" value="TreeGrafter"/>
</dbReference>
<feature type="domain" description="Ferrous iron transport protein B C-terminal" evidence="2">
    <location>
        <begin position="66"/>
        <end position="115"/>
    </location>
</feature>
<dbReference type="AlphaFoldDB" id="X0UQ45"/>
<dbReference type="InterPro" id="IPR011642">
    <property type="entry name" value="Gate_dom"/>
</dbReference>
<evidence type="ECO:0000313" key="4">
    <source>
        <dbReference type="EMBL" id="GAF90600.1"/>
    </source>
</evidence>
<dbReference type="GO" id="GO:0015093">
    <property type="term" value="F:ferrous iron transmembrane transporter activity"/>
    <property type="evidence" value="ECO:0007669"/>
    <property type="project" value="InterPro"/>
</dbReference>
<protein>
    <recommendedName>
        <fullName evidence="5">Nucleoside transporter/FeoB GTPase Gate domain-containing protein</fullName>
    </recommendedName>
</protein>
<gene>
    <name evidence="4" type="ORF">S01H1_29492</name>
</gene>
<feature type="transmembrane region" description="Helical" evidence="1">
    <location>
        <begin position="226"/>
        <end position="251"/>
    </location>
</feature>
<evidence type="ECO:0008006" key="5">
    <source>
        <dbReference type="Google" id="ProtNLM"/>
    </source>
</evidence>
<dbReference type="Pfam" id="PF07664">
    <property type="entry name" value="FeoB_C"/>
    <property type="match status" value="1"/>
</dbReference>
<evidence type="ECO:0000259" key="2">
    <source>
        <dbReference type="Pfam" id="PF07664"/>
    </source>
</evidence>
<dbReference type="PANTHER" id="PTHR43185:SF1">
    <property type="entry name" value="FE(2+) TRANSPORTER FEOB"/>
    <property type="match status" value="1"/>
</dbReference>
<dbReference type="Pfam" id="PF07670">
    <property type="entry name" value="Gate"/>
    <property type="match status" value="1"/>
</dbReference>